<dbReference type="Proteomes" id="UP000244729">
    <property type="component" value="Chromosome"/>
</dbReference>
<evidence type="ECO:0000256" key="1">
    <source>
        <dbReference type="SAM" id="MobiDB-lite"/>
    </source>
</evidence>
<accession>A0A2S0WU52</accession>
<evidence type="ECO:0000313" key="3">
    <source>
        <dbReference type="EMBL" id="AWB94876.1"/>
    </source>
</evidence>
<dbReference type="AlphaFoldDB" id="A0A2S0WU52"/>
<dbReference type="Pfam" id="PF04480">
    <property type="entry name" value="DUF559"/>
    <property type="match status" value="1"/>
</dbReference>
<name>A0A2S0WU52_9MICO</name>
<evidence type="ECO:0000313" key="4">
    <source>
        <dbReference type="Proteomes" id="UP000244729"/>
    </source>
</evidence>
<organism evidence="3 4">
    <name type="scientific">Agromyces badenianii</name>
    <dbReference type="NCBI Taxonomy" id="2080742"/>
    <lineage>
        <taxon>Bacteria</taxon>
        <taxon>Bacillati</taxon>
        <taxon>Actinomycetota</taxon>
        <taxon>Actinomycetes</taxon>
        <taxon>Micrococcales</taxon>
        <taxon>Microbacteriaceae</taxon>
        <taxon>Agromyces</taxon>
    </lineage>
</organism>
<gene>
    <name evidence="3" type="ORF">DCE93_03720</name>
</gene>
<keyword evidence="4" id="KW-1185">Reference proteome</keyword>
<reference evidence="3 4" key="1">
    <citation type="submission" date="2018-04" db="EMBL/GenBank/DDBJ databases">
        <authorList>
            <person name="Li J."/>
        </authorList>
    </citation>
    <scope>NUCLEOTIDE SEQUENCE [LARGE SCALE GENOMIC DNA]</scope>
    <source>
        <strain evidence="4">30A</strain>
    </source>
</reference>
<dbReference type="SUPFAM" id="SSF52980">
    <property type="entry name" value="Restriction endonuclease-like"/>
    <property type="match status" value="1"/>
</dbReference>
<protein>
    <recommendedName>
        <fullName evidence="2">DUF559 domain-containing protein</fullName>
    </recommendedName>
</protein>
<dbReference type="InterPro" id="IPR007569">
    <property type="entry name" value="DUF559"/>
</dbReference>
<sequence length="308" mass="34410">MTMPRRVPLPQHVHGSAFRSSDTEYHGLGPKRLRSADVDHPFTGVSAVRLDLESVVDLCRAYEPLLRRGEAFSHSTAARLHGLPLPPGVPLRPLHVLAPHGVARARTVGTTGHEASRAFETDLLFGVPVVSAVIAWCQLGSMLAVDELVAIGDALVTGRRNGRHREPPRATFEDLEAARRRWGRRRGARSLAEALPRVRQGAESRPETLTRLLLVDSGLPEPAIALPITVEDGSEVLHPDLAYPDWRIVIEYEGGRHRDPVRWKRDITRREKFEAAGWRVVRVTSDDLFREPDAFVARLRRVIRSRSV</sequence>
<proteinExistence type="predicted"/>
<evidence type="ECO:0000259" key="2">
    <source>
        <dbReference type="Pfam" id="PF04480"/>
    </source>
</evidence>
<feature type="domain" description="DUF559" evidence="2">
    <location>
        <begin position="245"/>
        <end position="302"/>
    </location>
</feature>
<dbReference type="KEGG" id="agm:DCE93_03720"/>
<dbReference type="InterPro" id="IPR011335">
    <property type="entry name" value="Restrct_endonuc-II-like"/>
</dbReference>
<dbReference type="Gene3D" id="3.40.960.10">
    <property type="entry name" value="VSR Endonuclease"/>
    <property type="match status" value="1"/>
</dbReference>
<dbReference type="EMBL" id="CP028913">
    <property type="protein sequence ID" value="AWB94876.1"/>
    <property type="molecule type" value="Genomic_DNA"/>
</dbReference>
<feature type="region of interest" description="Disordered" evidence="1">
    <location>
        <begin position="1"/>
        <end position="24"/>
    </location>
</feature>